<organism evidence="1 2">
    <name type="scientific">Tetradesmus obliquus</name>
    <name type="common">Green alga</name>
    <name type="synonym">Acutodesmus obliquus</name>
    <dbReference type="NCBI Taxonomy" id="3088"/>
    <lineage>
        <taxon>Eukaryota</taxon>
        <taxon>Viridiplantae</taxon>
        <taxon>Chlorophyta</taxon>
        <taxon>core chlorophytes</taxon>
        <taxon>Chlorophyceae</taxon>
        <taxon>CS clade</taxon>
        <taxon>Sphaeropleales</taxon>
        <taxon>Scenedesmaceae</taxon>
        <taxon>Tetradesmus</taxon>
    </lineage>
</organism>
<protein>
    <submittedName>
        <fullName evidence="1">Uncharacterized protein</fullName>
    </submittedName>
</protein>
<dbReference type="AlphaFoldDB" id="A0A383VS24"/>
<sequence>MHHSTKLCDFVGTWMLDKAASDSLQGPSSLMSLGMIMRNALELLRGMSISIEAGVLTVAVFSLVEWFTFTEHYRLDGAESAAKRRDFRKGANFIRLASATASRLQLQMRWEGAYAGKGVEEVVLVGGDELHITCSLALHNGKSATYRQVYRRRH</sequence>
<name>A0A383VS24_TETOB</name>
<gene>
    <name evidence="1" type="ORF">BQ4739_LOCUS8013</name>
</gene>
<accession>A0A383VS24</accession>
<evidence type="ECO:0000313" key="1">
    <source>
        <dbReference type="EMBL" id="SZX67639.1"/>
    </source>
</evidence>
<keyword evidence="2" id="KW-1185">Reference proteome</keyword>
<evidence type="ECO:0000313" key="2">
    <source>
        <dbReference type="Proteomes" id="UP000256970"/>
    </source>
</evidence>
<dbReference type="Proteomes" id="UP000256970">
    <property type="component" value="Unassembled WGS sequence"/>
</dbReference>
<proteinExistence type="predicted"/>
<reference evidence="1 2" key="1">
    <citation type="submission" date="2016-10" db="EMBL/GenBank/DDBJ databases">
        <authorList>
            <person name="Cai Z."/>
        </authorList>
    </citation>
    <scope>NUCLEOTIDE SEQUENCE [LARGE SCALE GENOMIC DNA]</scope>
</reference>
<dbReference type="EMBL" id="FNXT01000806">
    <property type="protein sequence ID" value="SZX67639.1"/>
    <property type="molecule type" value="Genomic_DNA"/>
</dbReference>